<dbReference type="GO" id="GO:0004803">
    <property type="term" value="F:transposase activity"/>
    <property type="evidence" value="ECO:0007669"/>
    <property type="project" value="InterPro"/>
</dbReference>
<accession>A0A3R8R226</accession>
<comment type="caution">
    <text evidence="2">The sequence shown here is derived from an EMBL/GenBank/DDBJ whole genome shotgun (WGS) entry which is preliminary data.</text>
</comment>
<name>A0A3R8R226_9FLAO</name>
<dbReference type="InterPro" id="IPR036515">
    <property type="entry name" value="Transposase_17_sf"/>
</dbReference>
<dbReference type="InterPro" id="IPR002686">
    <property type="entry name" value="Transposase_17"/>
</dbReference>
<dbReference type="GO" id="GO:0003677">
    <property type="term" value="F:DNA binding"/>
    <property type="evidence" value="ECO:0007669"/>
    <property type="project" value="InterPro"/>
</dbReference>
<dbReference type="AlphaFoldDB" id="A0A3R8R226"/>
<gene>
    <name evidence="2" type="ORF">DZC72_06560</name>
</gene>
<reference evidence="3" key="1">
    <citation type="submission" date="2018-12" db="EMBL/GenBank/DDBJ databases">
        <title>Maribacter lutimaris sp. nov., isolated from marine sediment.</title>
        <authorList>
            <person name="Kim K.K."/>
        </authorList>
    </citation>
    <scope>NUCLEOTIDE SEQUENCE [LARGE SCALE GENOMIC DNA]</scope>
    <source>
        <strain evidence="3">PoM-212</strain>
    </source>
</reference>
<evidence type="ECO:0000313" key="2">
    <source>
        <dbReference type="EMBL" id="RRQ50221.1"/>
    </source>
</evidence>
<dbReference type="Proteomes" id="UP000286990">
    <property type="component" value="Unassembled WGS sequence"/>
</dbReference>
<keyword evidence="3" id="KW-1185">Reference proteome</keyword>
<sequence>MSGNYKFHNHEGLYFVSFAVAKWLDVFSRNEYKDILIESLSNCQNKKGKEIMAWCIMTNHINLVFRCICPERPEQVLGDLKRYTSNQIVKAIKENRRKNRKEFMLGHFKNAAKNSSIVNHHQLWR</sequence>
<feature type="domain" description="Transposase IS200-like" evidence="1">
    <location>
        <begin position="28"/>
        <end position="103"/>
    </location>
</feature>
<dbReference type="OrthoDB" id="9788881at2"/>
<proteinExistence type="predicted"/>
<evidence type="ECO:0000313" key="3">
    <source>
        <dbReference type="Proteomes" id="UP000286990"/>
    </source>
</evidence>
<dbReference type="Gene3D" id="3.30.70.1290">
    <property type="entry name" value="Transposase IS200-like"/>
    <property type="match status" value="1"/>
</dbReference>
<protein>
    <recommendedName>
        <fullName evidence="1">Transposase IS200-like domain-containing protein</fullName>
    </recommendedName>
</protein>
<dbReference type="SUPFAM" id="SSF143422">
    <property type="entry name" value="Transposase IS200-like"/>
    <property type="match status" value="1"/>
</dbReference>
<organism evidence="2 3">
    <name type="scientific">Maribacter algicola</name>
    <dbReference type="NCBI Taxonomy" id="2498892"/>
    <lineage>
        <taxon>Bacteria</taxon>
        <taxon>Pseudomonadati</taxon>
        <taxon>Bacteroidota</taxon>
        <taxon>Flavobacteriia</taxon>
        <taxon>Flavobacteriales</taxon>
        <taxon>Flavobacteriaceae</taxon>
        <taxon>Maribacter</taxon>
    </lineage>
</organism>
<dbReference type="Pfam" id="PF01797">
    <property type="entry name" value="Y1_Tnp"/>
    <property type="match status" value="1"/>
</dbReference>
<evidence type="ECO:0000259" key="1">
    <source>
        <dbReference type="Pfam" id="PF01797"/>
    </source>
</evidence>
<dbReference type="GO" id="GO:0006313">
    <property type="term" value="P:DNA transposition"/>
    <property type="evidence" value="ECO:0007669"/>
    <property type="project" value="InterPro"/>
</dbReference>
<dbReference type="EMBL" id="QUSX01000001">
    <property type="protein sequence ID" value="RRQ50221.1"/>
    <property type="molecule type" value="Genomic_DNA"/>
</dbReference>
<dbReference type="RefSeq" id="WP_125222038.1">
    <property type="nucleotide sequence ID" value="NZ_QUSX01000001.1"/>
</dbReference>